<evidence type="ECO:0000256" key="10">
    <source>
        <dbReference type="ARBA" id="ARBA00022833"/>
    </source>
</evidence>
<reference evidence="15 16" key="1">
    <citation type="submission" date="2019-08" db="EMBL/GenBank/DDBJ databases">
        <title>Genome of Phaeodactylibacter luteus.</title>
        <authorList>
            <person name="Bowman J.P."/>
        </authorList>
    </citation>
    <scope>NUCLEOTIDE SEQUENCE [LARGE SCALE GENOMIC DNA]</scope>
    <source>
        <strain evidence="15 16">KCTC 42180</strain>
    </source>
</reference>
<dbReference type="Gene3D" id="2.60.40.1730">
    <property type="entry name" value="tricorn interacting facor f3 domain"/>
    <property type="match status" value="1"/>
</dbReference>
<accession>A0A5C6RVE6</accession>
<evidence type="ECO:0000256" key="12">
    <source>
        <dbReference type="SAM" id="SignalP"/>
    </source>
</evidence>
<evidence type="ECO:0000256" key="2">
    <source>
        <dbReference type="ARBA" id="ARBA00001947"/>
    </source>
</evidence>
<dbReference type="InterPro" id="IPR001930">
    <property type="entry name" value="Peptidase_M1"/>
</dbReference>
<dbReference type="InterPro" id="IPR050344">
    <property type="entry name" value="Peptidase_M1_aminopeptidases"/>
</dbReference>
<name>A0A5C6RVE6_9BACT</name>
<evidence type="ECO:0000256" key="8">
    <source>
        <dbReference type="ARBA" id="ARBA00022723"/>
    </source>
</evidence>
<comment type="cofactor">
    <cofactor evidence="2">
        <name>Zn(2+)</name>
        <dbReference type="ChEBI" id="CHEBI:29105"/>
    </cofactor>
</comment>
<keyword evidence="16" id="KW-1185">Reference proteome</keyword>
<organism evidence="15 16">
    <name type="scientific">Phaeodactylibacter luteus</name>
    <dbReference type="NCBI Taxonomy" id="1564516"/>
    <lineage>
        <taxon>Bacteria</taxon>
        <taxon>Pseudomonadati</taxon>
        <taxon>Bacteroidota</taxon>
        <taxon>Saprospiria</taxon>
        <taxon>Saprospirales</taxon>
        <taxon>Haliscomenobacteraceae</taxon>
        <taxon>Phaeodactylibacter</taxon>
    </lineage>
</organism>
<dbReference type="GO" id="GO:0005737">
    <property type="term" value="C:cytoplasm"/>
    <property type="evidence" value="ECO:0007669"/>
    <property type="project" value="TreeGrafter"/>
</dbReference>
<evidence type="ECO:0000256" key="6">
    <source>
        <dbReference type="ARBA" id="ARBA00022438"/>
    </source>
</evidence>
<dbReference type="Pfam" id="PF01433">
    <property type="entry name" value="Peptidase_M1"/>
    <property type="match status" value="1"/>
</dbReference>
<comment type="similarity">
    <text evidence="3">Belongs to the peptidase M1 family.</text>
</comment>
<dbReference type="PANTHER" id="PTHR11533:SF174">
    <property type="entry name" value="PUROMYCIN-SENSITIVE AMINOPEPTIDASE-RELATED"/>
    <property type="match status" value="1"/>
</dbReference>
<dbReference type="GO" id="GO:0042277">
    <property type="term" value="F:peptide binding"/>
    <property type="evidence" value="ECO:0007669"/>
    <property type="project" value="TreeGrafter"/>
</dbReference>
<evidence type="ECO:0000313" key="15">
    <source>
        <dbReference type="EMBL" id="TXB66338.1"/>
    </source>
</evidence>
<evidence type="ECO:0000256" key="7">
    <source>
        <dbReference type="ARBA" id="ARBA00022670"/>
    </source>
</evidence>
<dbReference type="GO" id="GO:0016285">
    <property type="term" value="F:alanyl aminopeptidase activity"/>
    <property type="evidence" value="ECO:0007669"/>
    <property type="project" value="UniProtKB-EC"/>
</dbReference>
<dbReference type="GO" id="GO:0008270">
    <property type="term" value="F:zinc ion binding"/>
    <property type="evidence" value="ECO:0007669"/>
    <property type="project" value="InterPro"/>
</dbReference>
<comment type="caution">
    <text evidence="15">The sequence shown here is derived from an EMBL/GenBank/DDBJ whole genome shotgun (WGS) entry which is preliminary data.</text>
</comment>
<evidence type="ECO:0000256" key="4">
    <source>
        <dbReference type="ARBA" id="ARBA00012564"/>
    </source>
</evidence>
<dbReference type="PANTHER" id="PTHR11533">
    <property type="entry name" value="PROTEASE M1 ZINC METALLOPROTEASE"/>
    <property type="match status" value="1"/>
</dbReference>
<dbReference type="InterPro" id="IPR042097">
    <property type="entry name" value="Aminopeptidase_N-like_N_sf"/>
</dbReference>
<evidence type="ECO:0000256" key="9">
    <source>
        <dbReference type="ARBA" id="ARBA00022801"/>
    </source>
</evidence>
<dbReference type="Gene3D" id="1.10.390.10">
    <property type="entry name" value="Neutral Protease Domain 2"/>
    <property type="match status" value="1"/>
</dbReference>
<dbReference type="InterPro" id="IPR045357">
    <property type="entry name" value="Aminopeptidase_N-like_N"/>
</dbReference>
<feature type="signal peptide" evidence="12">
    <location>
        <begin position="1"/>
        <end position="40"/>
    </location>
</feature>
<evidence type="ECO:0000313" key="16">
    <source>
        <dbReference type="Proteomes" id="UP000321580"/>
    </source>
</evidence>
<dbReference type="GO" id="GO:0005615">
    <property type="term" value="C:extracellular space"/>
    <property type="evidence" value="ECO:0007669"/>
    <property type="project" value="TreeGrafter"/>
</dbReference>
<evidence type="ECO:0000256" key="5">
    <source>
        <dbReference type="ARBA" id="ARBA00015611"/>
    </source>
</evidence>
<sequence length="664" mass="73900">MHLSKPPLLSLRYPLNRSKQTTMYRFIFRCLLLLSLPALANAQEEWVCKSGQALNAMEQLLDFRSSPFTDGYDVKYHRLAWEINPNNYYIEGTVTTYFKPVGSPLTQLYFDFSEALQIDGILYHGQPLAAFSQSNDLLGIPLPEAVPAGTLDSISITYQGAPPANGFGSFAQSTHAGQPVLWTLSEPYGAKDWWPCKQDLNDKIDSVDILVRTPQAYKTASNGVLQEVIADGESHTYHWKHRYPIPAYLIAIAVTNYATYSDYVPVEGGAPIEVLNYVFPENLASAQQATTATVDIMLLFNELFGLYPFAGEKYGHAQFGWGGGMEHQTMSFMGGFSHLLQAHELAHQWFGDKVTCGSWQDIWLNEGFATYLEGLTYEHGLGPNTWEAWLAGKIDHVTSAPDGAVFVTDTSSVSRIFSSRLSYSKGAMLLHMLRWKLGDEAFFAGVRNYLQDPSLAFGYARTADLQYHLEQAGGQDLDEFFSDWLYGEGYPTYHLRWFQDGATVFVRLQQATSHSSVDFFEMPVPVRFTGGGLDTTLVFEHTEHGQVFTAELPGAAQQAELDPEQKIVSKGNTVAEAVFTRQRAMEAEALEVSISPNPVADVLSVALPEGAALYRASLYGADGRWLASWERPGKALQMGRWPSGTYTLELETSMGLSRKMLLKQ</sequence>
<keyword evidence="7" id="KW-0645">Protease</keyword>
<dbReference type="InterPro" id="IPR014782">
    <property type="entry name" value="Peptidase_M1_dom"/>
</dbReference>
<evidence type="ECO:0000259" key="13">
    <source>
        <dbReference type="Pfam" id="PF01433"/>
    </source>
</evidence>
<feature type="domain" description="Aminopeptidase N-like N-terminal" evidence="14">
    <location>
        <begin position="76"/>
        <end position="249"/>
    </location>
</feature>
<keyword evidence="12" id="KW-0732">Signal</keyword>
<dbReference type="OrthoDB" id="100605at2"/>
<feature type="chain" id="PRO_5022901674" description="Aminopeptidase N" evidence="12">
    <location>
        <begin position="41"/>
        <end position="664"/>
    </location>
</feature>
<evidence type="ECO:0000256" key="11">
    <source>
        <dbReference type="ARBA" id="ARBA00023049"/>
    </source>
</evidence>
<dbReference type="AlphaFoldDB" id="A0A5C6RVE6"/>
<dbReference type="GO" id="GO:0006508">
    <property type="term" value="P:proteolysis"/>
    <property type="evidence" value="ECO:0007669"/>
    <property type="project" value="UniProtKB-KW"/>
</dbReference>
<protein>
    <recommendedName>
        <fullName evidence="5">Aminopeptidase N</fullName>
        <ecNumber evidence="4">3.4.11.2</ecNumber>
    </recommendedName>
</protein>
<evidence type="ECO:0000256" key="1">
    <source>
        <dbReference type="ARBA" id="ARBA00000098"/>
    </source>
</evidence>
<dbReference type="EC" id="3.4.11.2" evidence="4"/>
<evidence type="ECO:0000259" key="14">
    <source>
        <dbReference type="Pfam" id="PF17900"/>
    </source>
</evidence>
<dbReference type="CDD" id="cd09603">
    <property type="entry name" value="M1_APN_like"/>
    <property type="match status" value="1"/>
</dbReference>
<dbReference type="GO" id="GO:0016020">
    <property type="term" value="C:membrane"/>
    <property type="evidence" value="ECO:0007669"/>
    <property type="project" value="TreeGrafter"/>
</dbReference>
<gene>
    <name evidence="15" type="ORF">FRY97_05860</name>
</gene>
<dbReference type="EMBL" id="VOOR01000008">
    <property type="protein sequence ID" value="TXB66338.1"/>
    <property type="molecule type" value="Genomic_DNA"/>
</dbReference>
<keyword evidence="10" id="KW-0862">Zinc</keyword>
<dbReference type="Pfam" id="PF17900">
    <property type="entry name" value="Peptidase_M1_N"/>
    <property type="match status" value="1"/>
</dbReference>
<evidence type="ECO:0000256" key="3">
    <source>
        <dbReference type="ARBA" id="ARBA00010136"/>
    </source>
</evidence>
<keyword evidence="8" id="KW-0479">Metal-binding</keyword>
<dbReference type="GO" id="GO:0070006">
    <property type="term" value="F:metalloaminopeptidase activity"/>
    <property type="evidence" value="ECO:0007669"/>
    <property type="project" value="TreeGrafter"/>
</dbReference>
<comment type="catalytic activity">
    <reaction evidence="1">
        <text>Release of an N-terminal amino acid, Xaa-|-Yaa- from a peptide, amide or arylamide. Xaa is preferably Ala, but may be most amino acids including Pro (slow action). When a terminal hydrophobic residue is followed by a prolyl residue, the two may be released as an intact Xaa-Pro dipeptide.</text>
        <dbReference type="EC" id="3.4.11.2"/>
    </reaction>
</comment>
<feature type="domain" description="Peptidase M1 membrane alanine aminopeptidase" evidence="13">
    <location>
        <begin position="342"/>
        <end position="484"/>
    </location>
</feature>
<keyword evidence="11" id="KW-0482">Metalloprotease</keyword>
<keyword evidence="9" id="KW-0378">Hydrolase</keyword>
<dbReference type="PRINTS" id="PR00756">
    <property type="entry name" value="ALADIPTASE"/>
</dbReference>
<dbReference type="InterPro" id="IPR027268">
    <property type="entry name" value="Peptidase_M4/M1_CTD_sf"/>
</dbReference>
<keyword evidence="6" id="KW-0031">Aminopeptidase</keyword>
<dbReference type="SUPFAM" id="SSF63737">
    <property type="entry name" value="Leukotriene A4 hydrolase N-terminal domain"/>
    <property type="match status" value="1"/>
</dbReference>
<dbReference type="GO" id="GO:0043171">
    <property type="term" value="P:peptide catabolic process"/>
    <property type="evidence" value="ECO:0007669"/>
    <property type="project" value="TreeGrafter"/>
</dbReference>
<dbReference type="Proteomes" id="UP000321580">
    <property type="component" value="Unassembled WGS sequence"/>
</dbReference>
<proteinExistence type="inferred from homology"/>
<dbReference type="SUPFAM" id="SSF55486">
    <property type="entry name" value="Metalloproteases ('zincins'), catalytic domain"/>
    <property type="match status" value="1"/>
</dbReference>